<dbReference type="SFLD" id="SFLDS00003">
    <property type="entry name" value="Haloacid_Dehalogenase"/>
    <property type="match status" value="1"/>
</dbReference>
<dbReference type="Proteomes" id="UP000236197">
    <property type="component" value="Unassembled WGS sequence"/>
</dbReference>
<comment type="caution">
    <text evidence="1">The sequence shown here is derived from an EMBL/GenBank/DDBJ whole genome shotgun (WGS) entry which is preliminary data.</text>
</comment>
<sequence>MGSRAYRAIFFDLDGTLLPMEIEEFLGAYFKAIARFVAERGLDAQAFSAGLKAGIGAMAAHDDGRANAEAYWEAFFPHVEGGEGEWLPLLNEFYEHDFGAIGEGVQANPACARAVAALAAKGYPLVLATMPMFPRRAVEWRLAWAGVDPAHFSRLTSFENSTSVKPKPAYYAENLAACGLAGADVLMVGNNTVEDLAACSLGADAFLVTDHLLDPTDGFDLSSVRHGAMEEFAVWAEALPPCANPACGIEAGAVAAAAREEALAACGSEA</sequence>
<dbReference type="SFLD" id="SFLDG01129">
    <property type="entry name" value="C1.5:_HAD__Beta-PGM__Phosphata"/>
    <property type="match status" value="1"/>
</dbReference>
<name>A0A2K2UF25_9ACTN</name>
<keyword evidence="1" id="KW-0378">Hydrolase</keyword>
<dbReference type="OrthoDB" id="9809962at2"/>
<dbReference type="Gene3D" id="3.40.50.1000">
    <property type="entry name" value="HAD superfamily/HAD-like"/>
    <property type="match status" value="1"/>
</dbReference>
<protein>
    <submittedName>
        <fullName evidence="1">HAD family hydrolase</fullName>
    </submittedName>
</protein>
<dbReference type="InterPro" id="IPR036412">
    <property type="entry name" value="HAD-like_sf"/>
</dbReference>
<dbReference type="Pfam" id="PF00702">
    <property type="entry name" value="Hydrolase"/>
    <property type="match status" value="1"/>
</dbReference>
<dbReference type="AlphaFoldDB" id="A0A2K2UF25"/>
<keyword evidence="2" id="KW-1185">Reference proteome</keyword>
<accession>A0A2K2UF25</accession>
<gene>
    <name evidence="1" type="ORF">C2L71_02420</name>
</gene>
<evidence type="ECO:0000313" key="1">
    <source>
        <dbReference type="EMBL" id="PNV68936.1"/>
    </source>
</evidence>
<proteinExistence type="predicted"/>
<reference evidence="2" key="1">
    <citation type="submission" date="2018-01" db="EMBL/GenBank/DDBJ databases">
        <title>Rubneribacter badeniensis gen. nov., sp. nov., and Colonibacter rubneri, gen. nov., sp. nov., WGS of new members of the Eggerthellaceae.</title>
        <authorList>
            <person name="Danylec N."/>
            <person name="Stoll D.A."/>
            <person name="Doetsch A."/>
            <person name="Kulling S.E."/>
            <person name="Huch M."/>
        </authorList>
    </citation>
    <scope>NUCLEOTIDE SEQUENCE [LARGE SCALE GENOMIC DNA]</scope>
    <source>
        <strain evidence="2">ResAG-96</strain>
    </source>
</reference>
<dbReference type="GO" id="GO:0016787">
    <property type="term" value="F:hydrolase activity"/>
    <property type="evidence" value="ECO:0007669"/>
    <property type="project" value="UniProtKB-KW"/>
</dbReference>
<organism evidence="1 2">
    <name type="scientific">Enteroscipio rubneri</name>
    <dbReference type="NCBI Taxonomy" id="2070686"/>
    <lineage>
        <taxon>Bacteria</taxon>
        <taxon>Bacillati</taxon>
        <taxon>Actinomycetota</taxon>
        <taxon>Coriobacteriia</taxon>
        <taxon>Eggerthellales</taxon>
        <taxon>Eggerthellaceae</taxon>
        <taxon>Enteroscipio</taxon>
    </lineage>
</organism>
<dbReference type="InterPro" id="IPR023214">
    <property type="entry name" value="HAD_sf"/>
</dbReference>
<dbReference type="EMBL" id="PPEK01000001">
    <property type="protein sequence ID" value="PNV68936.1"/>
    <property type="molecule type" value="Genomic_DNA"/>
</dbReference>
<evidence type="ECO:0000313" key="2">
    <source>
        <dbReference type="Proteomes" id="UP000236197"/>
    </source>
</evidence>
<dbReference type="SUPFAM" id="SSF56784">
    <property type="entry name" value="HAD-like"/>
    <property type="match status" value="1"/>
</dbReference>